<dbReference type="GO" id="GO:0005739">
    <property type="term" value="C:mitochondrion"/>
    <property type="evidence" value="ECO:0007669"/>
    <property type="project" value="InterPro"/>
</dbReference>
<dbReference type="AlphaFoldDB" id="A0AAN9VRD0"/>
<accession>A0AAN9VRD0</accession>
<dbReference type="PANTHER" id="PTHR28589">
    <property type="entry name" value="28S RIBOSOMAL PROTEIN S34, MITOCHONDRIAL"/>
    <property type="match status" value="1"/>
</dbReference>
<protein>
    <submittedName>
        <fullName evidence="1">Uncharacterized protein</fullName>
    </submittedName>
</protein>
<dbReference type="GO" id="GO:0003735">
    <property type="term" value="F:structural constituent of ribosome"/>
    <property type="evidence" value="ECO:0007669"/>
    <property type="project" value="InterPro"/>
</dbReference>
<dbReference type="Pfam" id="PF16053">
    <property type="entry name" value="MRP-S34"/>
    <property type="match status" value="1"/>
</dbReference>
<reference evidence="1 2" key="1">
    <citation type="submission" date="2024-03" db="EMBL/GenBank/DDBJ databases">
        <title>The genome assembly and annotation of the cricket Gryllus longicercus Weissman &amp; Gray.</title>
        <authorList>
            <person name="Szrajer S."/>
            <person name="Gray D."/>
            <person name="Ylla G."/>
        </authorList>
    </citation>
    <scope>NUCLEOTIDE SEQUENCE [LARGE SCALE GENOMIC DNA]</scope>
    <source>
        <strain evidence="1">DAG 2021-001</strain>
        <tissue evidence="1">Whole body minus gut</tissue>
    </source>
</reference>
<dbReference type="InterPro" id="IPR032053">
    <property type="entry name" value="Ribosomal_mS34"/>
</dbReference>
<evidence type="ECO:0000313" key="1">
    <source>
        <dbReference type="EMBL" id="KAK7868236.1"/>
    </source>
</evidence>
<sequence>MPIKYIGQTTNNVGKTLWEIIGNLQNYGVGRIIARGSMERYPEPCYIKICKVEALPHEERRKVDVWAEKVFRGRKYPELVRLSGVTFKADYKLIPKDEEASYCKCNINKRIKVLPRTAPLPPLLRALVIRDRRSQGQPESEPRMVLQYKQSIDNVARLESEDTLPTIEIKMDLGKPASPQFA</sequence>
<organism evidence="1 2">
    <name type="scientific">Gryllus longicercus</name>
    <dbReference type="NCBI Taxonomy" id="2509291"/>
    <lineage>
        <taxon>Eukaryota</taxon>
        <taxon>Metazoa</taxon>
        <taxon>Ecdysozoa</taxon>
        <taxon>Arthropoda</taxon>
        <taxon>Hexapoda</taxon>
        <taxon>Insecta</taxon>
        <taxon>Pterygota</taxon>
        <taxon>Neoptera</taxon>
        <taxon>Polyneoptera</taxon>
        <taxon>Orthoptera</taxon>
        <taxon>Ensifera</taxon>
        <taxon>Gryllidea</taxon>
        <taxon>Grylloidea</taxon>
        <taxon>Gryllidae</taxon>
        <taxon>Gryllinae</taxon>
        <taxon>Gryllus</taxon>
    </lineage>
</organism>
<keyword evidence="2" id="KW-1185">Reference proteome</keyword>
<dbReference type="EMBL" id="JAZDUA010000098">
    <property type="protein sequence ID" value="KAK7868236.1"/>
    <property type="molecule type" value="Genomic_DNA"/>
</dbReference>
<comment type="caution">
    <text evidence="1">The sequence shown here is derived from an EMBL/GenBank/DDBJ whole genome shotgun (WGS) entry which is preliminary data.</text>
</comment>
<dbReference type="PANTHER" id="PTHR28589:SF1">
    <property type="entry name" value="SMALL RIBOSOMAL SUBUNIT PROTEIN MS34"/>
    <property type="match status" value="1"/>
</dbReference>
<name>A0AAN9VRD0_9ORTH</name>
<evidence type="ECO:0000313" key="2">
    <source>
        <dbReference type="Proteomes" id="UP001378592"/>
    </source>
</evidence>
<dbReference type="Proteomes" id="UP001378592">
    <property type="component" value="Unassembled WGS sequence"/>
</dbReference>
<gene>
    <name evidence="1" type="ORF">R5R35_000638</name>
</gene>
<proteinExistence type="predicted"/>